<evidence type="ECO:0000313" key="3">
    <source>
        <dbReference type="Proteomes" id="UP000026739"/>
    </source>
</evidence>
<name>A0A059KW10_9PSED</name>
<dbReference type="GO" id="GO:0035336">
    <property type="term" value="P:long-chain fatty-acyl-CoA metabolic process"/>
    <property type="evidence" value="ECO:0007669"/>
    <property type="project" value="TreeGrafter"/>
</dbReference>
<reference evidence="2 3" key="1">
    <citation type="submission" date="2013-12" db="EMBL/GenBank/DDBJ databases">
        <authorList>
            <person name="Formusa P.A."/>
            <person name="Habash M."/>
            <person name="Lee H."/>
            <person name="Trevors J.T."/>
        </authorList>
    </citation>
    <scope>NUCLEOTIDE SEQUENCE [LARGE SCALE GENOMIC DNA]</scope>
    <source>
        <strain evidence="2 3">PD30</strain>
    </source>
</reference>
<organism evidence="2 3">
    <name type="scientific">Pseudomonas mandelii PD30</name>
    <dbReference type="NCBI Taxonomy" id="1419583"/>
    <lineage>
        <taxon>Bacteria</taxon>
        <taxon>Pseudomonadati</taxon>
        <taxon>Pseudomonadota</taxon>
        <taxon>Gammaproteobacteria</taxon>
        <taxon>Pseudomonadales</taxon>
        <taxon>Pseudomonadaceae</taxon>
        <taxon>Pseudomonas</taxon>
    </lineage>
</organism>
<dbReference type="eggNOG" id="COG3320">
    <property type="taxonomic scope" value="Bacteria"/>
</dbReference>
<dbReference type="RefSeq" id="WP_033060887.1">
    <property type="nucleotide sequence ID" value="NZ_AZQQ01000100.1"/>
</dbReference>
<dbReference type="EMBL" id="AZQQ01000100">
    <property type="protein sequence ID" value="KDD66161.1"/>
    <property type="molecule type" value="Genomic_DNA"/>
</dbReference>
<dbReference type="PANTHER" id="PTHR11011">
    <property type="entry name" value="MALE STERILITY PROTEIN 2-RELATED"/>
    <property type="match status" value="1"/>
</dbReference>
<proteinExistence type="predicted"/>
<dbReference type="Proteomes" id="UP000026739">
    <property type="component" value="Unassembled WGS sequence"/>
</dbReference>
<dbReference type="InterPro" id="IPR036291">
    <property type="entry name" value="NAD(P)-bd_dom_sf"/>
</dbReference>
<accession>A0A059KW10</accession>
<evidence type="ECO:0000313" key="2">
    <source>
        <dbReference type="EMBL" id="KDD66161.1"/>
    </source>
</evidence>
<evidence type="ECO:0000259" key="1">
    <source>
        <dbReference type="Pfam" id="PF07993"/>
    </source>
</evidence>
<protein>
    <recommendedName>
        <fullName evidence="1">Thioester reductase (TE) domain-containing protein</fullName>
    </recommendedName>
</protein>
<comment type="caution">
    <text evidence="2">The sequence shown here is derived from an EMBL/GenBank/DDBJ whole genome shotgun (WGS) entry which is preliminary data.</text>
</comment>
<dbReference type="GO" id="GO:0080019">
    <property type="term" value="F:alcohol-forming very long-chain fatty acyl-CoA reductase activity"/>
    <property type="evidence" value="ECO:0007669"/>
    <property type="project" value="InterPro"/>
</dbReference>
<dbReference type="SUPFAM" id="SSF51735">
    <property type="entry name" value="NAD(P)-binding Rossmann-fold domains"/>
    <property type="match status" value="1"/>
</dbReference>
<sequence>MDKAYEGKAVFITGTTGFIGSVLLKTMSEKLKGIGRIYCLYHSTTPSLAYAHDERVVWIKGDVTLEDWGISDGWLWEIRENVEIIFHLAAYTRWDTTIQDQVHANTFSALHGADLAATCKKLTLYLVTSSYWALCNRSTPENFQERIYQDFTAESELSEMVETGSNARINEWPNAYSYSKNLMERLLHHRYPNLLVMVARITSVTGAWAYPNRGYCDFSISLPAFVRAIALGGARYFPASMKAAVNDMIPVDICVNMLLANAVDPSNTTFQVIHCSSATRNTPTLGEVAEMAGDIIYYSSQNEYSEVLSNLTDKQAQLNKLIVGAYGFAMASSFIFDDAQARRPLQWMAPETLSIFPIDVDALVWPSIISAMKKQLFKPVDGCSTR</sequence>
<dbReference type="InterPro" id="IPR013120">
    <property type="entry name" value="FAR_NAD-bd"/>
</dbReference>
<dbReference type="Pfam" id="PF07993">
    <property type="entry name" value="NAD_binding_4"/>
    <property type="match status" value="1"/>
</dbReference>
<dbReference type="PANTHER" id="PTHR11011:SF45">
    <property type="entry name" value="FATTY ACYL-COA REDUCTASE CG8306-RELATED"/>
    <property type="match status" value="1"/>
</dbReference>
<dbReference type="AlphaFoldDB" id="A0A059KW10"/>
<feature type="domain" description="Thioester reductase (TE)" evidence="1">
    <location>
        <begin position="12"/>
        <end position="257"/>
    </location>
</feature>
<dbReference type="InterPro" id="IPR026055">
    <property type="entry name" value="FAR"/>
</dbReference>
<dbReference type="Gene3D" id="3.40.50.720">
    <property type="entry name" value="NAD(P)-binding Rossmann-like Domain"/>
    <property type="match status" value="1"/>
</dbReference>
<gene>
    <name evidence="2" type="ORF">V466_25605</name>
</gene>